<comment type="caution">
    <text evidence="1">The sequence shown here is derived from an EMBL/GenBank/DDBJ whole genome shotgun (WGS) entry which is preliminary data.</text>
</comment>
<sequence>MTLGQDITGINGEQFTQDWKAWRTGWEQWLIAPHGWLSARSLHWLDDTPRRYPGLPGLWSQDHDEVVIDPEETTMAFDGDSFTTMRRLAPAGARDDQRVAAGELEIGITYRGTYMIVVYDPDASTRLNFRGVPVFEPNPEWVLTGHYEPYKSSGQIELDSVDPGLSRHTYDSPGLVHVQHDRHTYTLQMLRSHGRLNTVFADDTSGVTTYSAGRSLEIGEVGKDGQVHLDFNRAVNLPCAFSDNFPICPVPPPGNRLPFAIKAGERTPREKTG</sequence>
<gene>
    <name evidence="1" type="ORF">HG542_25645</name>
</gene>
<organism evidence="1 2">
    <name type="scientific">Streptomyces morookaense</name>
    <name type="common">Streptoverticillium morookaense</name>
    <dbReference type="NCBI Taxonomy" id="1970"/>
    <lineage>
        <taxon>Bacteria</taxon>
        <taxon>Bacillati</taxon>
        <taxon>Actinomycetota</taxon>
        <taxon>Actinomycetes</taxon>
        <taxon>Kitasatosporales</taxon>
        <taxon>Streptomycetaceae</taxon>
        <taxon>Streptomyces</taxon>
    </lineage>
</organism>
<dbReference type="AlphaFoldDB" id="A0A7Y7B8N0"/>
<dbReference type="RefSeq" id="WP_171085393.1">
    <property type="nucleotide sequence ID" value="NZ_BNBU01000001.1"/>
</dbReference>
<dbReference type="PANTHER" id="PTHR41913:SF1">
    <property type="entry name" value="DUF1684 DOMAIN-CONTAINING PROTEIN"/>
    <property type="match status" value="1"/>
</dbReference>
<evidence type="ECO:0000313" key="2">
    <source>
        <dbReference type="Proteomes" id="UP000587462"/>
    </source>
</evidence>
<dbReference type="EMBL" id="JABBXF010000069">
    <property type="protein sequence ID" value="NVK81012.1"/>
    <property type="molecule type" value="Genomic_DNA"/>
</dbReference>
<name>A0A7Y7B8N0_STRMO</name>
<dbReference type="InterPro" id="IPR012467">
    <property type="entry name" value="DUF1684"/>
</dbReference>
<dbReference type="Proteomes" id="UP000587462">
    <property type="component" value="Unassembled WGS sequence"/>
</dbReference>
<accession>A0A7Y7B8N0</accession>
<dbReference type="PANTHER" id="PTHR41913">
    <property type="entry name" value="DUF1684 DOMAIN-CONTAINING PROTEIN"/>
    <property type="match status" value="1"/>
</dbReference>
<proteinExistence type="predicted"/>
<dbReference type="Pfam" id="PF07920">
    <property type="entry name" value="DUF1684"/>
    <property type="match status" value="1"/>
</dbReference>
<reference evidence="1 2" key="1">
    <citation type="submission" date="2020-04" db="EMBL/GenBank/DDBJ databases">
        <title>Draft Genome Sequence of Streptomyces morookaense DSM 40503, an 8-azaguanine-producing strain.</title>
        <authorList>
            <person name="Qi J."/>
            <person name="Gao J.-M."/>
        </authorList>
    </citation>
    <scope>NUCLEOTIDE SEQUENCE [LARGE SCALE GENOMIC DNA]</scope>
    <source>
        <strain evidence="1 2">DSM 40503</strain>
    </source>
</reference>
<protein>
    <submittedName>
        <fullName evidence="1">DUF1684 domain-containing protein</fullName>
    </submittedName>
</protein>
<keyword evidence="2" id="KW-1185">Reference proteome</keyword>
<evidence type="ECO:0000313" key="1">
    <source>
        <dbReference type="EMBL" id="NVK81012.1"/>
    </source>
</evidence>